<gene>
    <name evidence="2" type="ORF">LTRI10_LOCUS31176</name>
</gene>
<keyword evidence="3" id="KW-1185">Reference proteome</keyword>
<organism evidence="2 3">
    <name type="scientific">Linum trigynum</name>
    <dbReference type="NCBI Taxonomy" id="586398"/>
    <lineage>
        <taxon>Eukaryota</taxon>
        <taxon>Viridiplantae</taxon>
        <taxon>Streptophyta</taxon>
        <taxon>Embryophyta</taxon>
        <taxon>Tracheophyta</taxon>
        <taxon>Spermatophyta</taxon>
        <taxon>Magnoliopsida</taxon>
        <taxon>eudicotyledons</taxon>
        <taxon>Gunneridae</taxon>
        <taxon>Pentapetalae</taxon>
        <taxon>rosids</taxon>
        <taxon>fabids</taxon>
        <taxon>Malpighiales</taxon>
        <taxon>Linaceae</taxon>
        <taxon>Linum</taxon>
    </lineage>
</organism>
<dbReference type="Proteomes" id="UP001497516">
    <property type="component" value="Chromosome 5"/>
</dbReference>
<sequence>MENQGNNCLLNLDPTLEEEDYDAVFIDEVPLLQQGIRLCLVGKIFSERDINKRSMSGMINGAWSHFCEPVVQEVPRTKNTFMFTFDNKEEMNRAWAGRPWSVSGNMLQLKLWDDSMKPQDINFDMVDF</sequence>
<dbReference type="PANTHER" id="PTHR31286">
    <property type="entry name" value="GLYCINE-RICH CELL WALL STRUCTURAL PROTEIN 1.8-LIKE"/>
    <property type="match status" value="1"/>
</dbReference>
<evidence type="ECO:0000259" key="1">
    <source>
        <dbReference type="Pfam" id="PF14111"/>
    </source>
</evidence>
<protein>
    <recommendedName>
        <fullName evidence="1">DUF4283 domain-containing protein</fullName>
    </recommendedName>
</protein>
<dbReference type="EMBL" id="OZ034818">
    <property type="protein sequence ID" value="CAL1390385.1"/>
    <property type="molecule type" value="Genomic_DNA"/>
</dbReference>
<dbReference type="InterPro" id="IPR025558">
    <property type="entry name" value="DUF4283"/>
</dbReference>
<dbReference type="InterPro" id="IPR040256">
    <property type="entry name" value="At4g02000-like"/>
</dbReference>
<dbReference type="Pfam" id="PF14111">
    <property type="entry name" value="DUF4283"/>
    <property type="match status" value="1"/>
</dbReference>
<name>A0AAV2EY50_9ROSI</name>
<proteinExistence type="predicted"/>
<reference evidence="2 3" key="1">
    <citation type="submission" date="2024-04" db="EMBL/GenBank/DDBJ databases">
        <authorList>
            <person name="Fracassetti M."/>
        </authorList>
    </citation>
    <scope>NUCLEOTIDE SEQUENCE [LARGE SCALE GENOMIC DNA]</scope>
</reference>
<feature type="domain" description="DUF4283" evidence="1">
    <location>
        <begin position="37"/>
        <end position="119"/>
    </location>
</feature>
<evidence type="ECO:0000313" key="2">
    <source>
        <dbReference type="EMBL" id="CAL1390385.1"/>
    </source>
</evidence>
<dbReference type="AlphaFoldDB" id="A0AAV2EY50"/>
<evidence type="ECO:0000313" key="3">
    <source>
        <dbReference type="Proteomes" id="UP001497516"/>
    </source>
</evidence>
<accession>A0AAV2EY50</accession>
<dbReference type="PANTHER" id="PTHR31286:SF178">
    <property type="entry name" value="DUF4283 DOMAIN-CONTAINING PROTEIN"/>
    <property type="match status" value="1"/>
</dbReference>